<keyword evidence="9 16" id="KW-0067">ATP-binding</keyword>
<dbReference type="EC" id="2.7.11.22" evidence="4"/>
<proteinExistence type="inferred from homology"/>
<evidence type="ECO:0000256" key="16">
    <source>
        <dbReference type="PROSITE-ProRule" id="PRU10141"/>
    </source>
</evidence>
<comment type="similarity">
    <text evidence="2">Belongs to the protein kinase superfamily. CMGC Ser/Thr protein kinase family. CDC2/CDKX subfamily.</text>
</comment>
<comment type="subcellular location">
    <subcellularLocation>
        <location evidence="1">Nucleus</location>
    </subcellularLocation>
</comment>
<feature type="compositionally biased region" description="Basic and acidic residues" evidence="18">
    <location>
        <begin position="228"/>
        <end position="250"/>
    </location>
</feature>
<feature type="compositionally biased region" description="Basic residues" evidence="18">
    <location>
        <begin position="360"/>
        <end position="399"/>
    </location>
</feature>
<feature type="domain" description="Protein kinase" evidence="19">
    <location>
        <begin position="691"/>
        <end position="984"/>
    </location>
</feature>
<dbReference type="AlphaFoldDB" id="A0A9P0EZT5"/>
<dbReference type="PROSITE" id="PS00107">
    <property type="entry name" value="PROTEIN_KINASE_ATP"/>
    <property type="match status" value="1"/>
</dbReference>
<feature type="binding site" evidence="16">
    <location>
        <position position="720"/>
    </location>
    <ligand>
        <name>ATP</name>
        <dbReference type="ChEBI" id="CHEBI:30616"/>
    </ligand>
</feature>
<evidence type="ECO:0000256" key="11">
    <source>
        <dbReference type="ARBA" id="ARBA00040213"/>
    </source>
</evidence>
<dbReference type="GO" id="GO:0004693">
    <property type="term" value="F:cyclin-dependent protein serine/threonine kinase activity"/>
    <property type="evidence" value="ECO:0007669"/>
    <property type="project" value="UniProtKB-EC"/>
</dbReference>
<dbReference type="GO" id="GO:0008024">
    <property type="term" value="C:cyclin/CDK positive transcription elongation factor complex"/>
    <property type="evidence" value="ECO:0007669"/>
    <property type="project" value="TreeGrafter"/>
</dbReference>
<keyword evidence="21" id="KW-1185">Reference proteome</keyword>
<keyword evidence="8" id="KW-0418">Kinase</keyword>
<feature type="compositionally biased region" description="Low complexity" evidence="18">
    <location>
        <begin position="199"/>
        <end position="208"/>
    </location>
</feature>
<dbReference type="FunFam" id="3.30.200.20:FF:000074">
    <property type="entry name" value="cyclin-dependent kinase 12 isoform X2"/>
    <property type="match status" value="1"/>
</dbReference>
<name>A0A9P0EZT5_BEMTA</name>
<dbReference type="Gene3D" id="3.30.200.20">
    <property type="entry name" value="Phosphorylase Kinase, domain 1"/>
    <property type="match status" value="1"/>
</dbReference>
<evidence type="ECO:0000256" key="13">
    <source>
        <dbReference type="ARBA" id="ARBA00047811"/>
    </source>
</evidence>
<accession>A0A9P0EZT5</accession>
<dbReference type="KEGG" id="btab:109042077"/>
<feature type="compositionally biased region" description="Basic residues" evidence="18">
    <location>
        <begin position="182"/>
        <end position="198"/>
    </location>
</feature>
<evidence type="ECO:0000256" key="14">
    <source>
        <dbReference type="ARBA" id="ARBA00048367"/>
    </source>
</evidence>
<dbReference type="InterPro" id="IPR050108">
    <property type="entry name" value="CDK"/>
</dbReference>
<feature type="region of interest" description="Disordered" evidence="18">
    <location>
        <begin position="1"/>
        <end position="347"/>
    </location>
</feature>
<dbReference type="SMART" id="SM00220">
    <property type="entry name" value="S_TKc"/>
    <property type="match status" value="1"/>
</dbReference>
<reference evidence="20" key="1">
    <citation type="submission" date="2021-12" db="EMBL/GenBank/DDBJ databases">
        <authorList>
            <person name="King R."/>
        </authorList>
    </citation>
    <scope>NUCLEOTIDE SEQUENCE</scope>
</reference>
<dbReference type="SUPFAM" id="SSF56112">
    <property type="entry name" value="Protein kinase-like (PK-like)"/>
    <property type="match status" value="1"/>
</dbReference>
<feature type="region of interest" description="Disordered" evidence="18">
    <location>
        <begin position="360"/>
        <end position="436"/>
    </location>
</feature>
<evidence type="ECO:0000256" key="8">
    <source>
        <dbReference type="ARBA" id="ARBA00022777"/>
    </source>
</evidence>
<evidence type="ECO:0000256" key="4">
    <source>
        <dbReference type="ARBA" id="ARBA00012425"/>
    </source>
</evidence>
<evidence type="ECO:0000313" key="21">
    <source>
        <dbReference type="Proteomes" id="UP001152759"/>
    </source>
</evidence>
<dbReference type="Proteomes" id="UP001152759">
    <property type="component" value="Chromosome 2"/>
</dbReference>
<gene>
    <name evidence="20" type="ORF">BEMITA_LOCUS5091</name>
</gene>
<evidence type="ECO:0000256" key="5">
    <source>
        <dbReference type="ARBA" id="ARBA00022527"/>
    </source>
</evidence>
<feature type="compositionally biased region" description="Basic residues" evidence="18">
    <location>
        <begin position="159"/>
        <end position="175"/>
    </location>
</feature>
<feature type="compositionally biased region" description="Low complexity" evidence="18">
    <location>
        <begin position="413"/>
        <end position="422"/>
    </location>
</feature>
<dbReference type="PANTHER" id="PTHR24056:SF546">
    <property type="entry name" value="CYCLIN-DEPENDENT KINASE 12"/>
    <property type="match status" value="1"/>
</dbReference>
<keyword evidence="10" id="KW-0539">Nucleus</keyword>
<protein>
    <recommendedName>
        <fullName evidence="11">Cyclin-dependent kinase 12</fullName>
        <ecNumber evidence="4">2.7.11.22</ecNumber>
        <ecNumber evidence="3">2.7.11.23</ecNumber>
    </recommendedName>
    <alternativeName>
        <fullName evidence="12">Cell division protein kinase 12</fullName>
    </alternativeName>
</protein>
<evidence type="ECO:0000256" key="12">
    <source>
        <dbReference type="ARBA" id="ARBA00041920"/>
    </source>
</evidence>
<keyword evidence="6" id="KW-0808">Transferase</keyword>
<evidence type="ECO:0000259" key="19">
    <source>
        <dbReference type="PROSITE" id="PS50011"/>
    </source>
</evidence>
<dbReference type="InterPro" id="IPR017441">
    <property type="entry name" value="Protein_kinase_ATP_BS"/>
</dbReference>
<feature type="compositionally biased region" description="Basic and acidic residues" evidence="18">
    <location>
        <begin position="149"/>
        <end position="158"/>
    </location>
</feature>
<feature type="compositionally biased region" description="Low complexity" evidence="18">
    <location>
        <begin position="119"/>
        <end position="131"/>
    </location>
</feature>
<dbReference type="PANTHER" id="PTHR24056">
    <property type="entry name" value="CELL DIVISION PROTEIN KINASE"/>
    <property type="match status" value="1"/>
</dbReference>
<dbReference type="EC" id="2.7.11.23" evidence="3"/>
<evidence type="ECO:0000256" key="3">
    <source>
        <dbReference type="ARBA" id="ARBA00012409"/>
    </source>
</evidence>
<evidence type="ECO:0000256" key="10">
    <source>
        <dbReference type="ARBA" id="ARBA00023242"/>
    </source>
</evidence>
<evidence type="ECO:0000256" key="15">
    <source>
        <dbReference type="ARBA" id="ARBA00049280"/>
    </source>
</evidence>
<organism evidence="20 21">
    <name type="scientific">Bemisia tabaci</name>
    <name type="common">Sweetpotato whitefly</name>
    <name type="synonym">Aleurodes tabaci</name>
    <dbReference type="NCBI Taxonomy" id="7038"/>
    <lineage>
        <taxon>Eukaryota</taxon>
        <taxon>Metazoa</taxon>
        <taxon>Ecdysozoa</taxon>
        <taxon>Arthropoda</taxon>
        <taxon>Hexapoda</taxon>
        <taxon>Insecta</taxon>
        <taxon>Pterygota</taxon>
        <taxon>Neoptera</taxon>
        <taxon>Paraneoptera</taxon>
        <taxon>Hemiptera</taxon>
        <taxon>Sternorrhyncha</taxon>
        <taxon>Aleyrodoidea</taxon>
        <taxon>Aleyrodidae</taxon>
        <taxon>Aleyrodinae</taxon>
        <taxon>Bemisia</taxon>
    </lineage>
</organism>
<dbReference type="Gene3D" id="1.10.510.10">
    <property type="entry name" value="Transferase(Phosphotransferase) domain 1"/>
    <property type="match status" value="1"/>
</dbReference>
<dbReference type="InterPro" id="IPR000719">
    <property type="entry name" value="Prot_kinase_dom"/>
</dbReference>
<keyword evidence="5" id="KW-0723">Serine/threonine-protein kinase</keyword>
<dbReference type="PROSITE" id="PS00108">
    <property type="entry name" value="PROTEIN_KINASE_ST"/>
    <property type="match status" value="1"/>
</dbReference>
<evidence type="ECO:0000256" key="9">
    <source>
        <dbReference type="ARBA" id="ARBA00022840"/>
    </source>
</evidence>
<evidence type="ECO:0000256" key="1">
    <source>
        <dbReference type="ARBA" id="ARBA00004123"/>
    </source>
</evidence>
<evidence type="ECO:0000256" key="17">
    <source>
        <dbReference type="SAM" id="Coils"/>
    </source>
</evidence>
<feature type="compositionally biased region" description="Basic and acidic residues" evidence="18">
    <location>
        <begin position="11"/>
        <end position="25"/>
    </location>
</feature>
<feature type="coiled-coil region" evidence="17">
    <location>
        <begin position="460"/>
        <end position="494"/>
    </location>
</feature>
<evidence type="ECO:0000256" key="18">
    <source>
        <dbReference type="SAM" id="MobiDB-lite"/>
    </source>
</evidence>
<dbReference type="GO" id="GO:0030332">
    <property type="term" value="F:cyclin binding"/>
    <property type="evidence" value="ECO:0007669"/>
    <property type="project" value="TreeGrafter"/>
</dbReference>
<dbReference type="FunFam" id="1.10.510.10:FF:000415">
    <property type="entry name" value="CMGC/CDK/CRK7 protein kinase, variant"/>
    <property type="match status" value="1"/>
</dbReference>
<dbReference type="PROSITE" id="PS50011">
    <property type="entry name" value="PROTEIN_KINASE_DOM"/>
    <property type="match status" value="1"/>
</dbReference>
<evidence type="ECO:0000256" key="7">
    <source>
        <dbReference type="ARBA" id="ARBA00022741"/>
    </source>
</evidence>
<dbReference type="GO" id="GO:0008353">
    <property type="term" value="F:RNA polymerase II CTD heptapeptide repeat kinase activity"/>
    <property type="evidence" value="ECO:0007669"/>
    <property type="project" value="UniProtKB-EC"/>
</dbReference>
<dbReference type="InterPro" id="IPR011009">
    <property type="entry name" value="Kinase-like_dom_sf"/>
</dbReference>
<comment type="catalytic activity">
    <reaction evidence="14">
        <text>L-seryl-[protein] + ATP = O-phospho-L-seryl-[protein] + ADP + H(+)</text>
        <dbReference type="Rhea" id="RHEA:17989"/>
        <dbReference type="Rhea" id="RHEA-COMP:9863"/>
        <dbReference type="Rhea" id="RHEA-COMP:11604"/>
        <dbReference type="ChEBI" id="CHEBI:15378"/>
        <dbReference type="ChEBI" id="CHEBI:29999"/>
        <dbReference type="ChEBI" id="CHEBI:30616"/>
        <dbReference type="ChEBI" id="CHEBI:83421"/>
        <dbReference type="ChEBI" id="CHEBI:456216"/>
        <dbReference type="EC" id="2.7.11.22"/>
    </reaction>
</comment>
<comment type="catalytic activity">
    <reaction evidence="13">
        <text>L-threonyl-[protein] + ATP = O-phospho-L-threonyl-[protein] + ADP + H(+)</text>
        <dbReference type="Rhea" id="RHEA:46608"/>
        <dbReference type="Rhea" id="RHEA-COMP:11060"/>
        <dbReference type="Rhea" id="RHEA-COMP:11605"/>
        <dbReference type="ChEBI" id="CHEBI:15378"/>
        <dbReference type="ChEBI" id="CHEBI:30013"/>
        <dbReference type="ChEBI" id="CHEBI:30616"/>
        <dbReference type="ChEBI" id="CHEBI:61977"/>
        <dbReference type="ChEBI" id="CHEBI:456216"/>
        <dbReference type="EC" id="2.7.11.22"/>
    </reaction>
</comment>
<evidence type="ECO:0000256" key="2">
    <source>
        <dbReference type="ARBA" id="ARBA00006485"/>
    </source>
</evidence>
<keyword evidence="7 16" id="KW-0547">Nucleotide-binding</keyword>
<dbReference type="GO" id="GO:0032968">
    <property type="term" value="P:positive regulation of transcription elongation by RNA polymerase II"/>
    <property type="evidence" value="ECO:0007669"/>
    <property type="project" value="TreeGrafter"/>
</dbReference>
<dbReference type="GO" id="GO:0005524">
    <property type="term" value="F:ATP binding"/>
    <property type="evidence" value="ECO:0007669"/>
    <property type="project" value="UniProtKB-UniRule"/>
</dbReference>
<evidence type="ECO:0000256" key="6">
    <source>
        <dbReference type="ARBA" id="ARBA00022679"/>
    </source>
</evidence>
<keyword evidence="17" id="KW-0175">Coiled coil</keyword>
<dbReference type="EMBL" id="OU963863">
    <property type="protein sequence ID" value="CAH0385916.1"/>
    <property type="molecule type" value="Genomic_DNA"/>
</dbReference>
<evidence type="ECO:0000313" key="20">
    <source>
        <dbReference type="EMBL" id="CAH0385916.1"/>
    </source>
</evidence>
<dbReference type="Pfam" id="PF00069">
    <property type="entry name" value="Pkinase"/>
    <property type="match status" value="1"/>
</dbReference>
<feature type="compositionally biased region" description="Polar residues" evidence="18">
    <location>
        <begin position="209"/>
        <end position="222"/>
    </location>
</feature>
<dbReference type="InterPro" id="IPR008271">
    <property type="entry name" value="Ser/Thr_kinase_AS"/>
</dbReference>
<sequence>MENQLTNEDINSERNGSKENEDTQKCSESSDGEISEAEEVVKKPAHVLGLPSVEYSDVSSEELSSPEAGEIHSDASPKRGKSPPLNPPPLRDKEPLPPKHSHPLLPRDIVDSPHFNGNSSLSPHSYSSSKKLYTRADRVSPASSEETSLFEKTDQCSKREKRSRNRDKKYKKCRSRSSPLTSKKKKKRKKKKKYKHRSPSVSSSSISVNQEVKGNSDISTAGSPKIGQLEESKGIKTPEKDWDKISEVEKFSPVGTPSQRLPHEPPAFNDQDCDYRLCSPVKVSSGQSPSLGGKKLYHSPVPSRRLPDHISSPTADRLRLRSPGSYELDDSRKRRRPREIYDDESDEDQRYRWYLERERKKLSRRRNYRSRSRSLLRGRRSVSRSRSRSTERRLRRRYSRSPSFSRSKRRGRSSSASWSGSPKRGRPNRSPSPSMQKFHEISAKVNIGQTSLFAELVKDRQNREKALKLLEATAEKEKKELEEVKKDAKAVVNNDVKKESYATIATSSTTDSPDGVKDNKLGQSEISPSHTPVLPCRASSPVWKKTGDDKELSVNESAIHCSNNTPKIKNEPLLSPNNRLEDSQLDTAKGKMPVKVVKESILSLDLPGLEVVSSDDDGPVTPPSSETRNLDRSVTLGSNAGYAKTSMSMAYCGTAKLKRPKIVHKRRPSRNIYPPFEGTNKDWGERCVDVFEMIAQIGEGMYGQVYKARDRQAGDFVALKKVKLENEKEGFPITAVREIKILRQLNHRNIVNLREIVTDKQDALDFRKDKGSFYLVFEYMDHDLMGLLESGMVDLTPYNASIMRQLLDGLSYCHRKNFLHRDIKCSNILMNNRGQVKLADFGLARLYNAEDRQRPYTNKVITLWYRPPELLLGEKRYGPAVDVWSCGCILGELFLKRPLFQASEEMMLLDIISRLCGTPTPAVWPSVIKLPLWHMLKPKKIHMRRLKEEFSFMPSSALDLLDKMLEIDPEHRFSVDQCLKSTWLKDVDPTTMPVPQLPTWQDCHELWSKKRRRQIREQETNINNGGKATLLKHKSFEEYSGSTDGGSSRTLKMEAGGFLGGPDDSNQQMHTSPLTPLHLRKISNPKTPPLFNHQPPLDDEFAAALYRQLSVISQALLNKQPVTIRQLMALRKDQEQLDPKARSLVDMLHSELQKAALSNKSSSKFDQNNQVFYPQECGFGRGKFNAHAVYTGENASSASSSRVNYTSLASEAVRSTLSALLKCFNLPAPIPNHSGSVY</sequence>
<comment type="catalytic activity">
    <reaction evidence="15">
        <text>[DNA-directed RNA polymerase] + ATP = phospho-[DNA-directed RNA polymerase] + ADP + H(+)</text>
        <dbReference type="Rhea" id="RHEA:10216"/>
        <dbReference type="Rhea" id="RHEA-COMP:11321"/>
        <dbReference type="Rhea" id="RHEA-COMP:11322"/>
        <dbReference type="ChEBI" id="CHEBI:15378"/>
        <dbReference type="ChEBI" id="CHEBI:30616"/>
        <dbReference type="ChEBI" id="CHEBI:43176"/>
        <dbReference type="ChEBI" id="CHEBI:68546"/>
        <dbReference type="ChEBI" id="CHEBI:456216"/>
        <dbReference type="EC" id="2.7.11.23"/>
    </reaction>
</comment>